<dbReference type="RefSeq" id="WP_136463354.1">
    <property type="nucleotide sequence ID" value="NZ_SRKY01000003.1"/>
</dbReference>
<feature type="domain" description="Metallo-beta-lactamase" evidence="7">
    <location>
        <begin position="48"/>
        <end position="262"/>
    </location>
</feature>
<evidence type="ECO:0000256" key="2">
    <source>
        <dbReference type="ARBA" id="ARBA00008481"/>
    </source>
</evidence>
<keyword evidence="4 6" id="KW-0813">Transport</keyword>
<evidence type="ECO:0000313" key="9">
    <source>
        <dbReference type="Proteomes" id="UP000306602"/>
    </source>
</evidence>
<reference evidence="8 9" key="1">
    <citation type="submission" date="2019-04" db="EMBL/GenBank/DDBJ databases">
        <title>Shimia ponticola sp. nov., isolated from seawater.</title>
        <authorList>
            <person name="Kim Y.-O."/>
            <person name="Yoon J.-H."/>
        </authorList>
    </citation>
    <scope>NUCLEOTIDE SEQUENCE [LARGE SCALE GENOMIC DNA]</scope>
    <source>
        <strain evidence="8 9">MYP11</strain>
    </source>
</reference>
<dbReference type="UniPathway" id="UPA00539"/>
<dbReference type="AlphaFoldDB" id="A0A4S4N9F8"/>
<comment type="function">
    <text evidence="6">May be involved in the transport of PQQ or its precursor to the periplasm.</text>
</comment>
<dbReference type="InterPro" id="IPR011842">
    <property type="entry name" value="PQQ_synth_PqqB"/>
</dbReference>
<evidence type="ECO:0000256" key="4">
    <source>
        <dbReference type="ARBA" id="ARBA00022448"/>
    </source>
</evidence>
<gene>
    <name evidence="6 8" type="primary">pqqB</name>
    <name evidence="8" type="ORF">E4Z66_12485</name>
</gene>
<evidence type="ECO:0000256" key="3">
    <source>
        <dbReference type="ARBA" id="ARBA00015084"/>
    </source>
</evidence>
<organism evidence="8 9">
    <name type="scientific">Aliishimia ponticola</name>
    <dbReference type="NCBI Taxonomy" id="2499833"/>
    <lineage>
        <taxon>Bacteria</taxon>
        <taxon>Pseudomonadati</taxon>
        <taxon>Pseudomonadota</taxon>
        <taxon>Alphaproteobacteria</taxon>
        <taxon>Rhodobacterales</taxon>
        <taxon>Paracoccaceae</taxon>
        <taxon>Aliishimia</taxon>
    </lineage>
</organism>
<protein>
    <recommendedName>
        <fullName evidence="3 6">Coenzyme PQQ synthesis protein B</fullName>
    </recommendedName>
    <alternativeName>
        <fullName evidence="6">Pyrroloquinoline quinone biosynthesis protein B</fullName>
    </alternativeName>
</protein>
<dbReference type="InterPro" id="IPR036866">
    <property type="entry name" value="RibonucZ/Hydroxyglut_hydro"/>
</dbReference>
<comment type="pathway">
    <text evidence="1 6">Cofactor biosynthesis; pyrroloquinoline quinone biosynthesis.</text>
</comment>
<comment type="caution">
    <text evidence="8">The sequence shown here is derived from an EMBL/GenBank/DDBJ whole genome shotgun (WGS) entry which is preliminary data.</text>
</comment>
<dbReference type="PANTHER" id="PTHR42663:SF7">
    <property type="entry name" value="COENZYME PQQ SYNTHESIS PROTEIN B"/>
    <property type="match status" value="1"/>
</dbReference>
<evidence type="ECO:0000256" key="1">
    <source>
        <dbReference type="ARBA" id="ARBA00004886"/>
    </source>
</evidence>
<dbReference type="NCBIfam" id="TIGR02108">
    <property type="entry name" value="PQQ_syn_pqqB"/>
    <property type="match status" value="1"/>
</dbReference>
<dbReference type="PANTHER" id="PTHR42663">
    <property type="entry name" value="HYDROLASE C777.06C-RELATED-RELATED"/>
    <property type="match status" value="1"/>
</dbReference>
<evidence type="ECO:0000313" key="8">
    <source>
        <dbReference type="EMBL" id="THH35884.1"/>
    </source>
</evidence>
<accession>A0A4S4N9F8</accession>
<dbReference type="Pfam" id="PF12706">
    <property type="entry name" value="Lactamase_B_2"/>
    <property type="match status" value="1"/>
</dbReference>
<dbReference type="Proteomes" id="UP000306602">
    <property type="component" value="Unassembled WGS sequence"/>
</dbReference>
<dbReference type="SUPFAM" id="SSF56281">
    <property type="entry name" value="Metallo-hydrolase/oxidoreductase"/>
    <property type="match status" value="1"/>
</dbReference>
<evidence type="ECO:0000259" key="7">
    <source>
        <dbReference type="Pfam" id="PF12706"/>
    </source>
</evidence>
<dbReference type="Gene3D" id="3.60.15.10">
    <property type="entry name" value="Ribonuclease Z/Hydroxyacylglutathione hydrolase-like"/>
    <property type="match status" value="1"/>
</dbReference>
<keyword evidence="9" id="KW-1185">Reference proteome</keyword>
<dbReference type="HAMAP" id="MF_00653">
    <property type="entry name" value="PQQ_syn_PqqB"/>
    <property type="match status" value="1"/>
</dbReference>
<dbReference type="OrthoDB" id="9778305at2"/>
<dbReference type="InterPro" id="IPR001279">
    <property type="entry name" value="Metallo-B-lactamas"/>
</dbReference>
<evidence type="ECO:0000256" key="6">
    <source>
        <dbReference type="HAMAP-Rule" id="MF_00653"/>
    </source>
</evidence>
<keyword evidence="5 6" id="KW-0884">PQQ biosynthesis</keyword>
<proteinExistence type="inferred from homology"/>
<comment type="similarity">
    <text evidence="2 6">Belongs to the PqqB family.</text>
</comment>
<dbReference type="EMBL" id="SRKY01000003">
    <property type="protein sequence ID" value="THH35884.1"/>
    <property type="molecule type" value="Genomic_DNA"/>
</dbReference>
<sequence>MKLVVLGAGAGGGLPQWNCGCQNCLDARAGRIAGMTQSSVAVSPDGVRWIVLNASPDIRAQFGTVAQMHPPALRGTPMAGLVLTNGDIDHIAGLLTLREKTAFDLYATQAGMDILDSNSVFGVLDPQLVARRAIALDTPFTPLEGLTITPFAVPGKVALFLEGEDLDLQAMGEQTIGLLVESGGKSLAYVPGCAALPDWLVAQLGRADLLLFDGTVWENDDMPRTGTGQKTGARMGHVQINGPDGSLARLAGAKGRKVLIHINNTNPILQPDAPERSEVTQAGWEIAFDGMEITL</sequence>
<evidence type="ECO:0000256" key="5">
    <source>
        <dbReference type="ARBA" id="ARBA00022905"/>
    </source>
</evidence>
<dbReference type="GO" id="GO:0018189">
    <property type="term" value="P:pyrroloquinoline quinone biosynthetic process"/>
    <property type="evidence" value="ECO:0007669"/>
    <property type="project" value="UniProtKB-UniRule"/>
</dbReference>
<name>A0A4S4N9F8_9RHOB</name>